<keyword evidence="2" id="KW-1185">Reference proteome</keyword>
<gene>
    <name evidence="1" type="ORF">MENTE1834_LOCUS34474</name>
</gene>
<sequence length="94" mass="10373">MEIVSDRTLSRDCKRQLLELGLREAQMFKRQTLMELINQELQNPPFLLAASSSSSSSSSISSSSTQNSSSPFLVNNIRPPFIRQNGYGGSGSNF</sequence>
<name>A0ACB1A854_MELEN</name>
<dbReference type="Proteomes" id="UP001497535">
    <property type="component" value="Unassembled WGS sequence"/>
</dbReference>
<evidence type="ECO:0000313" key="1">
    <source>
        <dbReference type="EMBL" id="CAK5086954.1"/>
    </source>
</evidence>
<dbReference type="EMBL" id="CAVMJV010000062">
    <property type="protein sequence ID" value="CAK5086954.1"/>
    <property type="molecule type" value="Genomic_DNA"/>
</dbReference>
<accession>A0ACB1A854</accession>
<evidence type="ECO:0000313" key="2">
    <source>
        <dbReference type="Proteomes" id="UP001497535"/>
    </source>
</evidence>
<comment type="caution">
    <text evidence="1">The sequence shown here is derived from an EMBL/GenBank/DDBJ whole genome shotgun (WGS) entry which is preliminary data.</text>
</comment>
<organism evidence="1 2">
    <name type="scientific">Meloidogyne enterolobii</name>
    <name type="common">Root-knot nematode worm</name>
    <name type="synonym">Meloidogyne mayaguensis</name>
    <dbReference type="NCBI Taxonomy" id="390850"/>
    <lineage>
        <taxon>Eukaryota</taxon>
        <taxon>Metazoa</taxon>
        <taxon>Ecdysozoa</taxon>
        <taxon>Nematoda</taxon>
        <taxon>Chromadorea</taxon>
        <taxon>Rhabditida</taxon>
        <taxon>Tylenchina</taxon>
        <taxon>Tylenchomorpha</taxon>
        <taxon>Tylenchoidea</taxon>
        <taxon>Meloidogynidae</taxon>
        <taxon>Meloidogyninae</taxon>
        <taxon>Meloidogyne</taxon>
    </lineage>
</organism>
<proteinExistence type="predicted"/>
<reference evidence="1" key="1">
    <citation type="submission" date="2023-11" db="EMBL/GenBank/DDBJ databases">
        <authorList>
            <person name="Poullet M."/>
        </authorList>
    </citation>
    <scope>NUCLEOTIDE SEQUENCE</scope>
    <source>
        <strain evidence="1">E1834</strain>
    </source>
</reference>
<protein>
    <submittedName>
        <fullName evidence="1">Uncharacterized protein</fullName>
    </submittedName>
</protein>